<evidence type="ECO:0000256" key="1">
    <source>
        <dbReference type="ARBA" id="ARBA00010465"/>
    </source>
</evidence>
<feature type="region of interest" description="Disordered" evidence="3">
    <location>
        <begin position="60"/>
        <end position="173"/>
    </location>
</feature>
<protein>
    <recommendedName>
        <fullName evidence="2">SWR1-complex protein 5</fullName>
    </recommendedName>
</protein>
<feature type="chain" id="PRO_5041900926" description="SWR1-complex protein 5" evidence="4">
    <location>
        <begin position="20"/>
        <end position="407"/>
    </location>
</feature>
<sequence>MWSLGALTPVARYALAVLAVDLAHLRFGLRDANPSLQHDTRFAMPHTYGDEDVDVADDRYHESSDEDFNPDAVPALEASSSEDEDHVTIEPPQSKAKRKAPAGQDLDSGDEATIQAARRKRAKKRGNKGSKQDEDELIISDHEGGEGGLVKTRAQRRGEGRERRPLARTEGATVDVDALWTQMTAAPLKPLDPTKPHESAAPQHHPPVVNVSVSADKQEQLTVKKVFSFAGQDTAEEKQIPHTQLDKYLRDGWKTLDAPAATTSAAESPKHPSESTAPKIRRPLRRLSRFDPNPTGYVRALAPEYQLSWPRASATDLQPAQEITPEVDGSIPKKTEKAQKLNVVDKSRMDWTGFVDKEGIAEELDTHGKTKEAYLGRMDFLAGVEARREEERRNLKIKAAAAAPTSG</sequence>
<organism evidence="6 7">
    <name type="scientific">Alternaria panax</name>
    <dbReference type="NCBI Taxonomy" id="48097"/>
    <lineage>
        <taxon>Eukaryota</taxon>
        <taxon>Fungi</taxon>
        <taxon>Dikarya</taxon>
        <taxon>Ascomycota</taxon>
        <taxon>Pezizomycotina</taxon>
        <taxon>Dothideomycetes</taxon>
        <taxon>Pleosporomycetidae</taxon>
        <taxon>Pleosporales</taxon>
        <taxon>Pleosporineae</taxon>
        <taxon>Pleosporaceae</taxon>
        <taxon>Alternaria</taxon>
        <taxon>Alternaria sect. Panax</taxon>
    </lineage>
</organism>
<evidence type="ECO:0000313" key="7">
    <source>
        <dbReference type="Proteomes" id="UP001199106"/>
    </source>
</evidence>
<dbReference type="AlphaFoldDB" id="A0AAD4ICG1"/>
<dbReference type="EMBL" id="JAANER010000003">
    <property type="protein sequence ID" value="KAG9191957.1"/>
    <property type="molecule type" value="Genomic_DNA"/>
</dbReference>
<keyword evidence="4" id="KW-0732">Signal</keyword>
<dbReference type="Pfam" id="PF07572">
    <property type="entry name" value="BCNT"/>
    <property type="match status" value="1"/>
</dbReference>
<comment type="similarity">
    <text evidence="1">Belongs to the SWC5 family.</text>
</comment>
<evidence type="ECO:0000256" key="3">
    <source>
        <dbReference type="SAM" id="MobiDB-lite"/>
    </source>
</evidence>
<evidence type="ECO:0000256" key="2">
    <source>
        <dbReference type="ARBA" id="ARBA00019138"/>
    </source>
</evidence>
<feature type="domain" description="BCNT-C" evidence="5">
    <location>
        <begin position="321"/>
        <end position="402"/>
    </location>
</feature>
<evidence type="ECO:0000256" key="4">
    <source>
        <dbReference type="SAM" id="SignalP"/>
    </source>
</evidence>
<proteinExistence type="inferred from homology"/>
<feature type="region of interest" description="Disordered" evidence="3">
    <location>
        <begin position="185"/>
        <end position="207"/>
    </location>
</feature>
<feature type="compositionally biased region" description="Basic residues" evidence="3">
    <location>
        <begin position="117"/>
        <end position="128"/>
    </location>
</feature>
<feature type="compositionally biased region" description="Basic and acidic residues" evidence="3">
    <location>
        <begin position="156"/>
        <end position="167"/>
    </location>
</feature>
<dbReference type="InterPro" id="IPR011421">
    <property type="entry name" value="BCNT-C"/>
</dbReference>
<gene>
    <name evidence="6" type="ORF">G6011_10691</name>
</gene>
<dbReference type="PANTHER" id="PTHR48407:SF1">
    <property type="entry name" value="CRANIOFACIAL DEVELOPMENT PROTEIN 1"/>
    <property type="match status" value="1"/>
</dbReference>
<accession>A0AAD4ICG1</accession>
<evidence type="ECO:0000259" key="5">
    <source>
        <dbReference type="PROSITE" id="PS51279"/>
    </source>
</evidence>
<reference evidence="6" key="1">
    <citation type="submission" date="2021-07" db="EMBL/GenBank/DDBJ databases">
        <title>Genome Resource of American Ginseng Black Spot Pathogen Alternaria panax.</title>
        <authorList>
            <person name="Qiu C."/>
            <person name="Wang W."/>
            <person name="Liu Z."/>
        </authorList>
    </citation>
    <scope>NUCLEOTIDE SEQUENCE</scope>
    <source>
        <strain evidence="6">BNCC115425</strain>
    </source>
</reference>
<dbReference type="PROSITE" id="PS51279">
    <property type="entry name" value="BCNT_C"/>
    <property type="match status" value="1"/>
</dbReference>
<feature type="region of interest" description="Disordered" evidence="3">
    <location>
        <begin position="259"/>
        <end position="296"/>
    </location>
</feature>
<feature type="signal peptide" evidence="4">
    <location>
        <begin position="1"/>
        <end position="19"/>
    </location>
</feature>
<dbReference type="Proteomes" id="UP001199106">
    <property type="component" value="Unassembled WGS sequence"/>
</dbReference>
<dbReference type="PANTHER" id="PTHR48407">
    <property type="entry name" value="CRANIOFACIAL DEVELOPMENT PROTEIN 1"/>
    <property type="match status" value="1"/>
</dbReference>
<comment type="caution">
    <text evidence="6">The sequence shown here is derived from an EMBL/GenBank/DDBJ whole genome shotgun (WGS) entry which is preliminary data.</text>
</comment>
<keyword evidence="7" id="KW-1185">Reference proteome</keyword>
<evidence type="ECO:0000313" key="6">
    <source>
        <dbReference type="EMBL" id="KAG9191957.1"/>
    </source>
</evidence>
<feature type="region of interest" description="Disordered" evidence="3">
    <location>
        <begin position="313"/>
        <end position="334"/>
    </location>
</feature>
<dbReference type="GO" id="GO:0000812">
    <property type="term" value="C:Swr1 complex"/>
    <property type="evidence" value="ECO:0007669"/>
    <property type="project" value="TreeGrafter"/>
</dbReference>
<dbReference type="InterPro" id="IPR027124">
    <property type="entry name" value="Swc5/CFDP1/2"/>
</dbReference>
<name>A0AAD4ICG1_9PLEO</name>